<dbReference type="SUPFAM" id="SSF51735">
    <property type="entry name" value="NAD(P)-binding Rossmann-fold domains"/>
    <property type="match status" value="1"/>
</dbReference>
<organism evidence="3 4">
    <name type="scientific">Labrys monachus</name>
    <dbReference type="NCBI Taxonomy" id="217067"/>
    <lineage>
        <taxon>Bacteria</taxon>
        <taxon>Pseudomonadati</taxon>
        <taxon>Pseudomonadota</taxon>
        <taxon>Alphaproteobacteria</taxon>
        <taxon>Hyphomicrobiales</taxon>
        <taxon>Xanthobacteraceae</taxon>
        <taxon>Labrys</taxon>
    </lineage>
</organism>
<comment type="similarity">
    <text evidence="1">Belongs to the short-chain dehydrogenases/reductases (SDR) family.</text>
</comment>
<keyword evidence="4" id="KW-1185">Reference proteome</keyword>
<dbReference type="PRINTS" id="PR00081">
    <property type="entry name" value="GDHRDH"/>
</dbReference>
<feature type="domain" description="Ketoreductase" evidence="2">
    <location>
        <begin position="7"/>
        <end position="181"/>
    </location>
</feature>
<dbReference type="CDD" id="cd05233">
    <property type="entry name" value="SDR_c"/>
    <property type="match status" value="1"/>
</dbReference>
<sequence length="243" mass="25271">MPAMTNRVALVMGGASGIGLAIAERLAKEGTLVFLTGRRAVDVEAAAAQIGPAARGLVADASDPADIERVVATVGEQGRQIDALVYNAGIMEPADLKETTPEHFDRHFAVNVRGALLTMRAAAPRMTAGGAALFLGSVADVKGATPYGTYAATKAALRSYVRSWTGELAPRGVRVNILSPGPTDTAMMASIPDEMRDGVVSQIPLARMGRVEEVAAAAWFLLSDEASFITGAELYVDGGMAQV</sequence>
<evidence type="ECO:0000256" key="1">
    <source>
        <dbReference type="ARBA" id="ARBA00006484"/>
    </source>
</evidence>
<dbReference type="EMBL" id="JAUSVK010000001">
    <property type="protein sequence ID" value="MDQ0391286.1"/>
    <property type="molecule type" value="Genomic_DNA"/>
</dbReference>
<dbReference type="InterPro" id="IPR057326">
    <property type="entry name" value="KR_dom"/>
</dbReference>
<name>A0ABU0F9J5_9HYPH</name>
<proteinExistence type="inferred from homology"/>
<evidence type="ECO:0000259" key="2">
    <source>
        <dbReference type="SMART" id="SM00822"/>
    </source>
</evidence>
<evidence type="ECO:0000313" key="4">
    <source>
        <dbReference type="Proteomes" id="UP001237448"/>
    </source>
</evidence>
<accession>A0ABU0F9J5</accession>
<protein>
    <submittedName>
        <fullName evidence="3">NAD(P)-dependent dehydrogenase (Short-subunit alcohol dehydrogenase family)</fullName>
    </submittedName>
</protein>
<dbReference type="InterPro" id="IPR036291">
    <property type="entry name" value="NAD(P)-bd_dom_sf"/>
</dbReference>
<evidence type="ECO:0000313" key="3">
    <source>
        <dbReference type="EMBL" id="MDQ0391286.1"/>
    </source>
</evidence>
<dbReference type="InterPro" id="IPR002347">
    <property type="entry name" value="SDR_fam"/>
</dbReference>
<reference evidence="3 4" key="1">
    <citation type="submission" date="2023-07" db="EMBL/GenBank/DDBJ databases">
        <title>Genomic Encyclopedia of Type Strains, Phase IV (KMG-IV): sequencing the most valuable type-strain genomes for metagenomic binning, comparative biology and taxonomic classification.</title>
        <authorList>
            <person name="Goeker M."/>
        </authorList>
    </citation>
    <scope>NUCLEOTIDE SEQUENCE [LARGE SCALE GENOMIC DNA]</scope>
    <source>
        <strain evidence="3 4">DSM 5896</strain>
    </source>
</reference>
<dbReference type="PANTHER" id="PTHR42760:SF40">
    <property type="entry name" value="3-OXOACYL-[ACYL-CARRIER-PROTEIN] REDUCTASE, CHLOROPLASTIC"/>
    <property type="match status" value="1"/>
</dbReference>
<dbReference type="SMART" id="SM00822">
    <property type="entry name" value="PKS_KR"/>
    <property type="match status" value="1"/>
</dbReference>
<dbReference type="RefSeq" id="WP_307423343.1">
    <property type="nucleotide sequence ID" value="NZ_JAUSVK010000001.1"/>
</dbReference>
<dbReference type="Gene3D" id="3.40.50.720">
    <property type="entry name" value="NAD(P)-binding Rossmann-like Domain"/>
    <property type="match status" value="1"/>
</dbReference>
<dbReference type="PANTHER" id="PTHR42760">
    <property type="entry name" value="SHORT-CHAIN DEHYDROGENASES/REDUCTASES FAMILY MEMBER"/>
    <property type="match status" value="1"/>
</dbReference>
<gene>
    <name evidence="3" type="ORF">J3R73_001078</name>
</gene>
<comment type="caution">
    <text evidence="3">The sequence shown here is derived from an EMBL/GenBank/DDBJ whole genome shotgun (WGS) entry which is preliminary data.</text>
</comment>
<dbReference type="Pfam" id="PF13561">
    <property type="entry name" value="adh_short_C2"/>
    <property type="match status" value="1"/>
</dbReference>
<dbReference type="Proteomes" id="UP001237448">
    <property type="component" value="Unassembled WGS sequence"/>
</dbReference>